<feature type="binding site" evidence="4">
    <location>
        <position position="92"/>
    </location>
    <ligand>
        <name>Fe cation</name>
        <dbReference type="ChEBI" id="CHEBI:24875"/>
    </ligand>
</feature>
<feature type="binding site" evidence="4">
    <location>
        <position position="134"/>
    </location>
    <ligand>
        <name>Fe cation</name>
        <dbReference type="ChEBI" id="CHEBI:24875"/>
    </ligand>
</feature>
<evidence type="ECO:0000256" key="2">
    <source>
        <dbReference type="ARBA" id="ARBA00022723"/>
    </source>
</evidence>
<gene>
    <name evidence="4" type="primary">def</name>
    <name evidence="5" type="ORF">SAMN04488121_1011388</name>
</gene>
<dbReference type="GO" id="GO:0042586">
    <property type="term" value="F:peptide deformylase activity"/>
    <property type="evidence" value="ECO:0007669"/>
    <property type="project" value="UniProtKB-UniRule"/>
</dbReference>
<evidence type="ECO:0000313" key="5">
    <source>
        <dbReference type="EMBL" id="SDF29064.1"/>
    </source>
</evidence>
<dbReference type="Pfam" id="PF01327">
    <property type="entry name" value="Pep_deformylase"/>
    <property type="match status" value="1"/>
</dbReference>
<dbReference type="NCBIfam" id="NF001159">
    <property type="entry name" value="PRK00150.1-3"/>
    <property type="match status" value="1"/>
</dbReference>
<evidence type="ECO:0000313" key="6">
    <source>
        <dbReference type="Proteomes" id="UP000199045"/>
    </source>
</evidence>
<evidence type="ECO:0000256" key="1">
    <source>
        <dbReference type="ARBA" id="ARBA00010759"/>
    </source>
</evidence>
<dbReference type="PANTHER" id="PTHR10458:SF22">
    <property type="entry name" value="PEPTIDE DEFORMYLASE"/>
    <property type="match status" value="1"/>
</dbReference>
<dbReference type="InterPro" id="IPR036821">
    <property type="entry name" value="Peptide_deformylase_sf"/>
</dbReference>
<dbReference type="AlphaFoldDB" id="A0A1G7JW95"/>
<dbReference type="PRINTS" id="PR01576">
    <property type="entry name" value="PDEFORMYLASE"/>
</dbReference>
<dbReference type="STRING" id="104663.SAMN04488121_1011388"/>
<feature type="active site" evidence="4">
    <location>
        <position position="135"/>
    </location>
</feature>
<dbReference type="GO" id="GO:0046872">
    <property type="term" value="F:metal ion binding"/>
    <property type="evidence" value="ECO:0007669"/>
    <property type="project" value="UniProtKB-KW"/>
</dbReference>
<dbReference type="RefSeq" id="WP_089829984.1">
    <property type="nucleotide sequence ID" value="NZ_FNBN01000001.1"/>
</dbReference>
<comment type="similarity">
    <text evidence="1 4">Belongs to the polypeptide deformylase family.</text>
</comment>
<dbReference type="PANTHER" id="PTHR10458">
    <property type="entry name" value="PEPTIDE DEFORMYLASE"/>
    <property type="match status" value="1"/>
</dbReference>
<dbReference type="PIRSF" id="PIRSF004749">
    <property type="entry name" value="Pep_def"/>
    <property type="match status" value="1"/>
</dbReference>
<dbReference type="NCBIfam" id="TIGR00079">
    <property type="entry name" value="pept_deformyl"/>
    <property type="match status" value="1"/>
</dbReference>
<accession>A0A1G7JW95</accession>
<dbReference type="CDD" id="cd00487">
    <property type="entry name" value="Pep_deformylase"/>
    <property type="match status" value="1"/>
</dbReference>
<dbReference type="Proteomes" id="UP000199045">
    <property type="component" value="Unassembled WGS sequence"/>
</dbReference>
<keyword evidence="4" id="KW-0648">Protein biosynthesis</keyword>
<comment type="cofactor">
    <cofactor evidence="4">
        <name>Fe(2+)</name>
        <dbReference type="ChEBI" id="CHEBI:29033"/>
    </cofactor>
    <text evidence="4">Binds 1 Fe(2+) ion.</text>
</comment>
<keyword evidence="3 4" id="KW-0378">Hydrolase</keyword>
<dbReference type="GO" id="GO:0006412">
    <property type="term" value="P:translation"/>
    <property type="evidence" value="ECO:0007669"/>
    <property type="project" value="UniProtKB-UniRule"/>
</dbReference>
<keyword evidence="2 4" id="KW-0479">Metal-binding</keyword>
<dbReference type="Gene3D" id="3.90.45.10">
    <property type="entry name" value="Peptide deformylase"/>
    <property type="match status" value="1"/>
</dbReference>
<comment type="catalytic activity">
    <reaction evidence="4">
        <text>N-terminal N-formyl-L-methionyl-[peptide] + H2O = N-terminal L-methionyl-[peptide] + formate</text>
        <dbReference type="Rhea" id="RHEA:24420"/>
        <dbReference type="Rhea" id="RHEA-COMP:10639"/>
        <dbReference type="Rhea" id="RHEA-COMP:10640"/>
        <dbReference type="ChEBI" id="CHEBI:15377"/>
        <dbReference type="ChEBI" id="CHEBI:15740"/>
        <dbReference type="ChEBI" id="CHEBI:49298"/>
        <dbReference type="ChEBI" id="CHEBI:64731"/>
        <dbReference type="EC" id="3.5.1.88"/>
    </reaction>
</comment>
<sequence length="180" mass="20446">MIRPIVAYGAPVLRQQTQKVSKETPGLQQLITDMWQTLDNAAGVGLAAPQIGQPLRIFLVDNRDETAHIRQAFINPSILEYSNTLSTEEEGCLSIPGLLAPVTRPDSITIRYQDADFQTQTATFQGMNARIIQHEYDHVEGRLYLDRLSSLNRTLLRHKLQEVSRGKFRPSYPMQFPLRN</sequence>
<name>A0A1G7JW95_CHIFI</name>
<keyword evidence="4" id="KW-0408">Iron</keyword>
<dbReference type="SUPFAM" id="SSF56420">
    <property type="entry name" value="Peptide deformylase"/>
    <property type="match status" value="1"/>
</dbReference>
<organism evidence="5 6">
    <name type="scientific">Chitinophaga filiformis</name>
    <name type="common">Myxococcus filiformis</name>
    <name type="synonym">Flexibacter filiformis</name>
    <dbReference type="NCBI Taxonomy" id="104663"/>
    <lineage>
        <taxon>Bacteria</taxon>
        <taxon>Pseudomonadati</taxon>
        <taxon>Bacteroidota</taxon>
        <taxon>Chitinophagia</taxon>
        <taxon>Chitinophagales</taxon>
        <taxon>Chitinophagaceae</taxon>
        <taxon>Chitinophaga</taxon>
    </lineage>
</organism>
<reference evidence="5 6" key="1">
    <citation type="submission" date="2016-10" db="EMBL/GenBank/DDBJ databases">
        <authorList>
            <person name="de Groot N.N."/>
        </authorList>
    </citation>
    <scope>NUCLEOTIDE SEQUENCE [LARGE SCALE GENOMIC DNA]</scope>
    <source>
        <strain evidence="5 6">DSM 527</strain>
    </source>
</reference>
<protein>
    <recommendedName>
        <fullName evidence="4">Peptide deformylase</fullName>
        <shortName evidence="4">PDF</shortName>
        <ecNumber evidence="4">3.5.1.88</ecNumber>
    </recommendedName>
    <alternativeName>
        <fullName evidence="4">Polypeptide deformylase</fullName>
    </alternativeName>
</protein>
<proteinExistence type="inferred from homology"/>
<dbReference type="EMBL" id="FNBN01000001">
    <property type="protein sequence ID" value="SDF29064.1"/>
    <property type="molecule type" value="Genomic_DNA"/>
</dbReference>
<feature type="binding site" evidence="4">
    <location>
        <position position="138"/>
    </location>
    <ligand>
        <name>Fe cation</name>
        <dbReference type="ChEBI" id="CHEBI:24875"/>
    </ligand>
</feature>
<dbReference type="InterPro" id="IPR023635">
    <property type="entry name" value="Peptide_deformylase"/>
</dbReference>
<evidence type="ECO:0000256" key="3">
    <source>
        <dbReference type="ARBA" id="ARBA00022801"/>
    </source>
</evidence>
<evidence type="ECO:0000256" key="4">
    <source>
        <dbReference type="HAMAP-Rule" id="MF_00163"/>
    </source>
</evidence>
<comment type="function">
    <text evidence="4">Removes the formyl group from the N-terminal Met of newly synthesized proteins. Requires at least a dipeptide for an efficient rate of reaction. N-terminal L-methionine is a prerequisite for activity but the enzyme has broad specificity at other positions.</text>
</comment>
<dbReference type="EC" id="3.5.1.88" evidence="4"/>
<dbReference type="HAMAP" id="MF_00163">
    <property type="entry name" value="Pep_deformylase"/>
    <property type="match status" value="1"/>
</dbReference>
<dbReference type="OrthoDB" id="9784988at2"/>